<gene>
    <name evidence="3" type="ORF">FF011L_10310</name>
</gene>
<dbReference type="EMBL" id="CP036262">
    <property type="protein sequence ID" value="QDS92289.1"/>
    <property type="molecule type" value="Genomic_DNA"/>
</dbReference>
<evidence type="ECO:0000256" key="2">
    <source>
        <dbReference type="SAM" id="Phobius"/>
    </source>
</evidence>
<feature type="transmembrane region" description="Helical" evidence="2">
    <location>
        <begin position="129"/>
        <end position="154"/>
    </location>
</feature>
<keyword evidence="4" id="KW-1185">Reference proteome</keyword>
<keyword evidence="2" id="KW-0812">Transmembrane</keyword>
<dbReference type="Proteomes" id="UP000320672">
    <property type="component" value="Chromosome"/>
</dbReference>
<feature type="region of interest" description="Disordered" evidence="1">
    <location>
        <begin position="47"/>
        <end position="98"/>
    </location>
</feature>
<reference evidence="3 4" key="1">
    <citation type="submission" date="2019-02" db="EMBL/GenBank/DDBJ databases">
        <title>Deep-cultivation of Planctomycetes and their phenomic and genomic characterization uncovers novel biology.</title>
        <authorList>
            <person name="Wiegand S."/>
            <person name="Jogler M."/>
            <person name="Boedeker C."/>
            <person name="Pinto D."/>
            <person name="Vollmers J."/>
            <person name="Rivas-Marin E."/>
            <person name="Kohn T."/>
            <person name="Peeters S.H."/>
            <person name="Heuer A."/>
            <person name="Rast P."/>
            <person name="Oberbeckmann S."/>
            <person name="Bunk B."/>
            <person name="Jeske O."/>
            <person name="Meyerdierks A."/>
            <person name="Storesund J.E."/>
            <person name="Kallscheuer N."/>
            <person name="Luecker S."/>
            <person name="Lage O.M."/>
            <person name="Pohl T."/>
            <person name="Merkel B.J."/>
            <person name="Hornburger P."/>
            <person name="Mueller R.-W."/>
            <person name="Bruemmer F."/>
            <person name="Labrenz M."/>
            <person name="Spormann A.M."/>
            <person name="Op den Camp H."/>
            <person name="Overmann J."/>
            <person name="Amann R."/>
            <person name="Jetten M.S.M."/>
            <person name="Mascher T."/>
            <person name="Medema M.H."/>
            <person name="Devos D.P."/>
            <person name="Kaster A.-K."/>
            <person name="Ovreas L."/>
            <person name="Rohde M."/>
            <person name="Galperin M.Y."/>
            <person name="Jogler C."/>
        </authorList>
    </citation>
    <scope>NUCLEOTIDE SEQUENCE [LARGE SCALE GENOMIC DNA]</scope>
    <source>
        <strain evidence="3 4">FF011L</strain>
    </source>
</reference>
<evidence type="ECO:0000256" key="1">
    <source>
        <dbReference type="SAM" id="MobiDB-lite"/>
    </source>
</evidence>
<evidence type="ECO:0000313" key="3">
    <source>
        <dbReference type="EMBL" id="QDS92289.1"/>
    </source>
</evidence>
<dbReference type="AlphaFoldDB" id="A0A517MBL7"/>
<dbReference type="RefSeq" id="WP_145350574.1">
    <property type="nucleotide sequence ID" value="NZ_CP036262.1"/>
</dbReference>
<dbReference type="OrthoDB" id="278173at2"/>
<protein>
    <recommendedName>
        <fullName evidence="5">Zinc finger/thioredoxin putative domain-containing protein</fullName>
    </recommendedName>
</protein>
<feature type="transmembrane region" description="Helical" evidence="2">
    <location>
        <begin position="311"/>
        <end position="337"/>
    </location>
</feature>
<accession>A0A517MBL7</accession>
<proteinExistence type="predicted"/>
<dbReference type="Gene3D" id="2.20.28.160">
    <property type="match status" value="1"/>
</dbReference>
<feature type="transmembrane region" description="Helical" evidence="2">
    <location>
        <begin position="244"/>
        <end position="267"/>
    </location>
</feature>
<keyword evidence="2" id="KW-1133">Transmembrane helix</keyword>
<evidence type="ECO:0008006" key="5">
    <source>
        <dbReference type="Google" id="ProtNLM"/>
    </source>
</evidence>
<organism evidence="3 4">
    <name type="scientific">Roseimaritima multifibrata</name>
    <dbReference type="NCBI Taxonomy" id="1930274"/>
    <lineage>
        <taxon>Bacteria</taxon>
        <taxon>Pseudomonadati</taxon>
        <taxon>Planctomycetota</taxon>
        <taxon>Planctomycetia</taxon>
        <taxon>Pirellulales</taxon>
        <taxon>Pirellulaceae</taxon>
        <taxon>Roseimaritima</taxon>
    </lineage>
</organism>
<feature type="transmembrane region" description="Helical" evidence="2">
    <location>
        <begin position="160"/>
        <end position="184"/>
    </location>
</feature>
<sequence>MKEIQQVCPRCSATLAVPEDSVGSQARCPSCNHLFVITASETPAPAPLYAPESTAPAHSTADPVLSAADTVPPPNDRRTNPDLENPYAPKGTTTHSPQRASQPFIATTVVADQYISATIYLFQQSWQPLVGVGAILLVINILNQVLSQVLSMAFQESGQWVFMLVNIVIQVLLSLAYLYVMIGLKQMGFDLARGRPIRFSQGFEVPPILFGQTILGYLVLGIPFLLLAAPFALLVLGVDVPEALAWVAFLGGGFIALAAMTLMYLFLWPWQYLLIDRRLSLREAFQKAYEIASINKVNAFLLLLLGMGLGTAGMCMCCIGQAATLPATVLLICTAVLQMSGQATVQPPAAAPMISPLDNPQPGAMNA</sequence>
<dbReference type="KEGG" id="rml:FF011L_10310"/>
<keyword evidence="2" id="KW-0472">Membrane</keyword>
<feature type="transmembrane region" description="Helical" evidence="2">
    <location>
        <begin position="205"/>
        <end position="238"/>
    </location>
</feature>
<name>A0A517MBL7_9BACT</name>
<evidence type="ECO:0000313" key="4">
    <source>
        <dbReference type="Proteomes" id="UP000320672"/>
    </source>
</evidence>